<reference evidence="2" key="1">
    <citation type="journal article" date="2013" name="Appl. Environ. Microbiol.">
        <title>Characterization of the biosynthetic genes for 10,11-dehydrocurvularin, a heat shock response-modulating anticancer fungal polyketide from Aspergillus terreus.</title>
        <authorList>
            <person name="Xu Y."/>
            <person name="Espinosa-Artiles P."/>
            <person name="Schubert V."/>
            <person name="Xu Y.M."/>
            <person name="Zhang W."/>
            <person name="Lin M."/>
            <person name="Gunatilaka A.A."/>
            <person name="Sussmuth R."/>
            <person name="Molnar I."/>
        </authorList>
    </citation>
    <scope>NUCLEOTIDE SEQUENCE</scope>
    <source>
        <strain evidence="2">AH-02-30-F7</strain>
    </source>
</reference>
<accession>L7XAV5</accession>
<dbReference type="VEuPathDB" id="FungiDB:ATEG_02723"/>
<feature type="transmembrane region" description="Helical" evidence="1">
    <location>
        <begin position="12"/>
        <end position="35"/>
    </location>
</feature>
<keyword evidence="1" id="KW-0812">Transmembrane</keyword>
<name>L7XAV5_ASPTE</name>
<dbReference type="EMBL" id="JX971534">
    <property type="protein sequence ID" value="AGC95326.1"/>
    <property type="molecule type" value="Genomic_DNA"/>
</dbReference>
<organism evidence="2">
    <name type="scientific">Aspergillus terreus</name>
    <dbReference type="NCBI Taxonomy" id="33178"/>
    <lineage>
        <taxon>Eukaryota</taxon>
        <taxon>Fungi</taxon>
        <taxon>Dikarya</taxon>
        <taxon>Ascomycota</taxon>
        <taxon>Pezizomycotina</taxon>
        <taxon>Eurotiomycetes</taxon>
        <taxon>Eurotiomycetidae</taxon>
        <taxon>Eurotiales</taxon>
        <taxon>Aspergillaceae</taxon>
        <taxon>Aspergillus</taxon>
        <taxon>Aspergillus subgen. Circumdati</taxon>
    </lineage>
</organism>
<evidence type="ECO:0000256" key="1">
    <source>
        <dbReference type="SAM" id="Phobius"/>
    </source>
</evidence>
<protein>
    <recommendedName>
        <fullName evidence="3">MARVEL domain-containing protein</fullName>
    </recommendedName>
</protein>
<feature type="transmembrane region" description="Helical" evidence="1">
    <location>
        <begin position="80"/>
        <end position="100"/>
    </location>
</feature>
<sequence>MSRKPVLKVATWLHILLRILLLLSGIALLALAVYMAVRWGPITSRKIYPGALTAASLSIITDIIAIILPISKLDYIPTVVFFEIATLVVGLWGLFSLLFSDYSYSNAPHDNPTGWQHMNGITLAFAIVLVCERTISLTAVCISCCRQARKRKRAKRQARTQANGHVNDAI</sequence>
<keyword evidence="1" id="KW-0472">Membrane</keyword>
<evidence type="ECO:0000313" key="2">
    <source>
        <dbReference type="EMBL" id="AGC95326.1"/>
    </source>
</evidence>
<feature type="transmembrane region" description="Helical" evidence="1">
    <location>
        <begin position="120"/>
        <end position="145"/>
    </location>
</feature>
<feature type="transmembrane region" description="Helical" evidence="1">
    <location>
        <begin position="47"/>
        <end position="68"/>
    </location>
</feature>
<keyword evidence="1" id="KW-1133">Transmembrane helix</keyword>
<evidence type="ECO:0008006" key="3">
    <source>
        <dbReference type="Google" id="ProtNLM"/>
    </source>
</evidence>
<dbReference type="AlphaFoldDB" id="L7XAV5"/>
<proteinExistence type="predicted"/>